<dbReference type="Gene3D" id="3.30.70.1560">
    <property type="entry name" value="Alpha-L RNA-binding motif"/>
    <property type="match status" value="1"/>
</dbReference>
<dbReference type="PANTHER" id="PTHR47683">
    <property type="entry name" value="PSEUDOURIDINE SYNTHASE FAMILY PROTEIN-RELATED"/>
    <property type="match status" value="1"/>
</dbReference>
<dbReference type="InterPro" id="IPR020094">
    <property type="entry name" value="TruA/RsuA/RluB/E/F_N"/>
</dbReference>
<dbReference type="OrthoDB" id="1012272at2"/>
<dbReference type="Pfam" id="PF00849">
    <property type="entry name" value="PseudoU_synth_2"/>
    <property type="match status" value="1"/>
</dbReference>
<dbReference type="NCBIfam" id="TIGR00093">
    <property type="entry name" value="pseudouridine synthase"/>
    <property type="match status" value="1"/>
</dbReference>
<reference evidence="5 6" key="1">
    <citation type="submission" date="2016-11" db="EMBL/GenBank/DDBJ databases">
        <title>Trade-off between light-utilization and light-protection in marine flavobacteria.</title>
        <authorList>
            <person name="Kumagai Y."/>
        </authorList>
    </citation>
    <scope>NUCLEOTIDE SEQUENCE [LARGE SCALE GENOMIC DNA]</scope>
    <source>
        <strain evidence="5 6">JCM 13191</strain>
    </source>
</reference>
<name>A0A1W6MJC0_9FLAO</name>
<dbReference type="InterPro" id="IPR018496">
    <property type="entry name" value="PsdUridine_synth_RsuA/RluB_CS"/>
</dbReference>
<dbReference type="InterPro" id="IPR006145">
    <property type="entry name" value="PsdUridine_synth_RsuA/RluA"/>
</dbReference>
<sequence length="178" mass="20236">MLSQFTSNDEKQLRKKRFLGELYDFPEGVMAVGRLDENSEGLLLITTDGQWSNHVNKSGEFEKEYYAQLDGIPDEEILEQLRSGVKIGLNGKKYLTQPAKVARIDSPELPATLQRIRNDRHGPTSWISITITEGKYRQVRKMCSAVGLPVLRLARVRIGDYKLDMLMGTTVMEVEPYS</sequence>
<dbReference type="InterPro" id="IPR050343">
    <property type="entry name" value="RsuA_PseudoU_synthase"/>
</dbReference>
<dbReference type="GO" id="GO:0006364">
    <property type="term" value="P:rRNA processing"/>
    <property type="evidence" value="ECO:0007669"/>
    <property type="project" value="UniProtKB-ARBA"/>
</dbReference>
<feature type="domain" description="Pseudouridine synthase RsuA/RluA-like" evidence="4">
    <location>
        <begin position="6"/>
        <end position="145"/>
    </location>
</feature>
<accession>A0A1W6MJC0</accession>
<evidence type="ECO:0000313" key="5">
    <source>
        <dbReference type="EMBL" id="ARN77569.1"/>
    </source>
</evidence>
<dbReference type="GO" id="GO:0003723">
    <property type="term" value="F:RNA binding"/>
    <property type="evidence" value="ECO:0007669"/>
    <property type="project" value="InterPro"/>
</dbReference>
<dbReference type="SUPFAM" id="SSF55120">
    <property type="entry name" value="Pseudouridine synthase"/>
    <property type="match status" value="1"/>
</dbReference>
<dbReference type="PANTHER" id="PTHR47683:SF2">
    <property type="entry name" value="RNA-BINDING S4 DOMAIN-CONTAINING PROTEIN"/>
    <property type="match status" value="1"/>
</dbReference>
<evidence type="ECO:0000256" key="2">
    <source>
        <dbReference type="ARBA" id="ARBA00023235"/>
    </source>
</evidence>
<dbReference type="InterPro" id="IPR042092">
    <property type="entry name" value="PsdUridine_s_RsuA/RluB/E/F_cat"/>
</dbReference>
<protein>
    <recommendedName>
        <fullName evidence="3">Pseudouridine synthase</fullName>
        <ecNumber evidence="3">5.4.99.-</ecNumber>
    </recommendedName>
</protein>
<dbReference type="Gene3D" id="3.30.70.580">
    <property type="entry name" value="Pseudouridine synthase I, catalytic domain, N-terminal subdomain"/>
    <property type="match status" value="1"/>
</dbReference>
<evidence type="ECO:0000259" key="4">
    <source>
        <dbReference type="Pfam" id="PF00849"/>
    </source>
</evidence>
<evidence type="ECO:0000256" key="3">
    <source>
        <dbReference type="RuleBase" id="RU003887"/>
    </source>
</evidence>
<dbReference type="GO" id="GO:0001522">
    <property type="term" value="P:pseudouridine synthesis"/>
    <property type="evidence" value="ECO:0007669"/>
    <property type="project" value="InterPro"/>
</dbReference>
<dbReference type="InterPro" id="IPR000748">
    <property type="entry name" value="PsdUridine_synth_RsuA/RluB/E/F"/>
</dbReference>
<evidence type="ECO:0000256" key="1">
    <source>
        <dbReference type="ARBA" id="ARBA00008348"/>
    </source>
</evidence>
<keyword evidence="2 3" id="KW-0413">Isomerase</keyword>
<proteinExistence type="inferred from homology"/>
<keyword evidence="6" id="KW-1185">Reference proteome</keyword>
<dbReference type="Proteomes" id="UP000193431">
    <property type="component" value="Chromosome"/>
</dbReference>
<comment type="similarity">
    <text evidence="1 3">Belongs to the pseudouridine synthase RsuA family.</text>
</comment>
<dbReference type="AlphaFoldDB" id="A0A1W6MJC0"/>
<organism evidence="5 6">
    <name type="scientific">Nonlabens spongiae</name>
    <dbReference type="NCBI Taxonomy" id="331648"/>
    <lineage>
        <taxon>Bacteria</taxon>
        <taxon>Pseudomonadati</taxon>
        <taxon>Bacteroidota</taxon>
        <taxon>Flavobacteriia</taxon>
        <taxon>Flavobacteriales</taxon>
        <taxon>Flavobacteriaceae</taxon>
        <taxon>Nonlabens</taxon>
    </lineage>
</organism>
<dbReference type="GO" id="GO:0140098">
    <property type="term" value="F:catalytic activity, acting on RNA"/>
    <property type="evidence" value="ECO:0007669"/>
    <property type="project" value="UniProtKB-ARBA"/>
</dbReference>
<gene>
    <name evidence="5" type="ORF">BST97_05955</name>
</gene>
<dbReference type="InterPro" id="IPR020103">
    <property type="entry name" value="PsdUridine_synth_cat_dom_sf"/>
</dbReference>
<dbReference type="PROSITE" id="PS01149">
    <property type="entry name" value="PSI_RSU"/>
    <property type="match status" value="1"/>
</dbReference>
<dbReference type="STRING" id="331648.BST97_05955"/>
<dbReference type="EC" id="5.4.99.-" evidence="3"/>
<evidence type="ECO:0000313" key="6">
    <source>
        <dbReference type="Proteomes" id="UP000193431"/>
    </source>
</evidence>
<dbReference type="EMBL" id="CP019344">
    <property type="protein sequence ID" value="ARN77569.1"/>
    <property type="molecule type" value="Genomic_DNA"/>
</dbReference>
<dbReference type="GO" id="GO:0009982">
    <property type="term" value="F:pseudouridine synthase activity"/>
    <property type="evidence" value="ECO:0007669"/>
    <property type="project" value="InterPro"/>
</dbReference>